<reference evidence="2 3" key="1">
    <citation type="submission" date="2019-02" db="EMBL/GenBank/DDBJ databases">
        <title>Deep-cultivation of Planctomycetes and their phenomic and genomic characterization uncovers novel biology.</title>
        <authorList>
            <person name="Wiegand S."/>
            <person name="Jogler M."/>
            <person name="Boedeker C."/>
            <person name="Pinto D."/>
            <person name="Vollmers J."/>
            <person name="Rivas-Marin E."/>
            <person name="Kohn T."/>
            <person name="Peeters S.H."/>
            <person name="Heuer A."/>
            <person name="Rast P."/>
            <person name="Oberbeckmann S."/>
            <person name="Bunk B."/>
            <person name="Jeske O."/>
            <person name="Meyerdierks A."/>
            <person name="Storesund J.E."/>
            <person name="Kallscheuer N."/>
            <person name="Luecker S."/>
            <person name="Lage O.M."/>
            <person name="Pohl T."/>
            <person name="Merkel B.J."/>
            <person name="Hornburger P."/>
            <person name="Mueller R.-W."/>
            <person name="Bruemmer F."/>
            <person name="Labrenz M."/>
            <person name="Spormann A.M."/>
            <person name="Op den Camp H."/>
            <person name="Overmann J."/>
            <person name="Amann R."/>
            <person name="Jetten M.S.M."/>
            <person name="Mascher T."/>
            <person name="Medema M.H."/>
            <person name="Devos D.P."/>
            <person name="Kaster A.-K."/>
            <person name="Ovreas L."/>
            <person name="Rohde M."/>
            <person name="Galperin M.Y."/>
            <person name="Jogler C."/>
        </authorList>
    </citation>
    <scope>NUCLEOTIDE SEQUENCE [LARGE SCALE GENOMIC DNA]</scope>
    <source>
        <strain evidence="2 3">Mal4</strain>
    </source>
</reference>
<dbReference type="EMBL" id="CP036275">
    <property type="protein sequence ID" value="QDU36361.1"/>
    <property type="molecule type" value="Genomic_DNA"/>
</dbReference>
<feature type="region of interest" description="Disordered" evidence="1">
    <location>
        <begin position="32"/>
        <end position="78"/>
    </location>
</feature>
<proteinExistence type="predicted"/>
<organism evidence="2 3">
    <name type="scientific">Maioricimonas rarisocia</name>
    <dbReference type="NCBI Taxonomy" id="2528026"/>
    <lineage>
        <taxon>Bacteria</taxon>
        <taxon>Pseudomonadati</taxon>
        <taxon>Planctomycetota</taxon>
        <taxon>Planctomycetia</taxon>
        <taxon>Planctomycetales</taxon>
        <taxon>Planctomycetaceae</taxon>
        <taxon>Maioricimonas</taxon>
    </lineage>
</organism>
<protein>
    <submittedName>
        <fullName evidence="2">Uncharacterized protein</fullName>
    </submittedName>
</protein>
<keyword evidence="3" id="KW-1185">Reference proteome</keyword>
<dbReference type="KEGG" id="mri:Mal4_06460"/>
<dbReference type="AlphaFoldDB" id="A0A517Z1K2"/>
<evidence type="ECO:0000256" key="1">
    <source>
        <dbReference type="SAM" id="MobiDB-lite"/>
    </source>
</evidence>
<name>A0A517Z1K2_9PLAN</name>
<dbReference type="Proteomes" id="UP000320496">
    <property type="component" value="Chromosome"/>
</dbReference>
<feature type="region of interest" description="Disordered" evidence="1">
    <location>
        <begin position="100"/>
        <end position="130"/>
    </location>
</feature>
<gene>
    <name evidence="2" type="ORF">Mal4_06460</name>
</gene>
<evidence type="ECO:0000313" key="2">
    <source>
        <dbReference type="EMBL" id="QDU36361.1"/>
    </source>
</evidence>
<sequence>MEGTVHTRPCRTRCGTCSGECADARRLIGDGEAAAPLRRPTSVLARSTRDERRQQLECAGERPSNGRKSPGPSCVRESSLAVPAGTAPCRHGRKCSHAAPIPIRESTPTRGPHHRRANGKVYHSNSRSPPVNSEIRACQIIAVPGLQKKRDRNAARRSRCHRTTVCNLNRSPQATQRLRFSIPLLSLRIVPVDSRPSGTWDKER</sequence>
<accession>A0A517Z1K2</accession>
<evidence type="ECO:0000313" key="3">
    <source>
        <dbReference type="Proteomes" id="UP000320496"/>
    </source>
</evidence>